<evidence type="ECO:0000313" key="2">
    <source>
        <dbReference type="EMBL" id="KKK58364.1"/>
    </source>
</evidence>
<gene>
    <name evidence="2" type="ORF">LCGC14_3045190</name>
</gene>
<accession>A0A0F8YWG2</accession>
<dbReference type="AlphaFoldDB" id="A0A0F8YWG2"/>
<sequence>AAERLTVSYDGHNRQPQKTPMRTLGHRRVRRRWRQRLRQTLAVR</sequence>
<feature type="region of interest" description="Disordered" evidence="1">
    <location>
        <begin position="1"/>
        <end position="24"/>
    </location>
</feature>
<protein>
    <submittedName>
        <fullName evidence="2">Uncharacterized protein</fullName>
    </submittedName>
</protein>
<dbReference type="EMBL" id="LAZR01064021">
    <property type="protein sequence ID" value="KKK58364.1"/>
    <property type="molecule type" value="Genomic_DNA"/>
</dbReference>
<reference evidence="2" key="1">
    <citation type="journal article" date="2015" name="Nature">
        <title>Complex archaea that bridge the gap between prokaryotes and eukaryotes.</title>
        <authorList>
            <person name="Spang A."/>
            <person name="Saw J.H."/>
            <person name="Jorgensen S.L."/>
            <person name="Zaremba-Niedzwiedzka K."/>
            <person name="Martijn J."/>
            <person name="Lind A.E."/>
            <person name="van Eijk R."/>
            <person name="Schleper C."/>
            <person name="Guy L."/>
            <person name="Ettema T.J."/>
        </authorList>
    </citation>
    <scope>NUCLEOTIDE SEQUENCE</scope>
</reference>
<name>A0A0F8YWG2_9ZZZZ</name>
<organism evidence="2">
    <name type="scientific">marine sediment metagenome</name>
    <dbReference type="NCBI Taxonomy" id="412755"/>
    <lineage>
        <taxon>unclassified sequences</taxon>
        <taxon>metagenomes</taxon>
        <taxon>ecological metagenomes</taxon>
    </lineage>
</organism>
<evidence type="ECO:0000256" key="1">
    <source>
        <dbReference type="SAM" id="MobiDB-lite"/>
    </source>
</evidence>
<proteinExistence type="predicted"/>
<feature type="non-terminal residue" evidence="2">
    <location>
        <position position="1"/>
    </location>
</feature>
<comment type="caution">
    <text evidence="2">The sequence shown here is derived from an EMBL/GenBank/DDBJ whole genome shotgun (WGS) entry which is preliminary data.</text>
</comment>